<dbReference type="Proteomes" id="UP000654918">
    <property type="component" value="Unassembled WGS sequence"/>
</dbReference>
<dbReference type="AlphaFoldDB" id="A0A8H6KCX1"/>
<evidence type="ECO:0000256" key="1">
    <source>
        <dbReference type="SAM" id="MobiDB-lite"/>
    </source>
</evidence>
<reference evidence="2" key="1">
    <citation type="journal article" date="2020" name="Phytopathology">
        <title>Genome Sequence Resources of Colletotrichum truncatum, C. plurivorum, C. musicola, and C. sojae: Four Species Pathogenic to Soybean (Glycine max).</title>
        <authorList>
            <person name="Rogerio F."/>
            <person name="Boufleur T.R."/>
            <person name="Ciampi-Guillardi M."/>
            <person name="Sukno S.A."/>
            <person name="Thon M.R."/>
            <person name="Massola Junior N.S."/>
            <person name="Baroncelli R."/>
        </authorList>
    </citation>
    <scope>NUCLEOTIDE SEQUENCE</scope>
    <source>
        <strain evidence="2">LFN00145</strain>
    </source>
</reference>
<dbReference type="EMBL" id="WIGO01000119">
    <property type="protein sequence ID" value="KAF6828623.1"/>
    <property type="molecule type" value="Genomic_DNA"/>
</dbReference>
<feature type="compositionally biased region" description="Polar residues" evidence="1">
    <location>
        <begin position="110"/>
        <end position="131"/>
    </location>
</feature>
<proteinExistence type="predicted"/>
<evidence type="ECO:0000313" key="2">
    <source>
        <dbReference type="EMBL" id="KAF6828623.1"/>
    </source>
</evidence>
<comment type="caution">
    <text evidence="2">The sequence shown here is derived from an EMBL/GenBank/DDBJ whole genome shotgun (WGS) entry which is preliminary data.</text>
</comment>
<name>A0A8H6KCX1_9PEZI</name>
<accession>A0A8H6KCX1</accession>
<feature type="region of interest" description="Disordered" evidence="1">
    <location>
        <begin position="110"/>
        <end position="175"/>
    </location>
</feature>
<keyword evidence="3" id="KW-1185">Reference proteome</keyword>
<feature type="region of interest" description="Disordered" evidence="1">
    <location>
        <begin position="26"/>
        <end position="80"/>
    </location>
</feature>
<protein>
    <submittedName>
        <fullName evidence="2">Uncharacterized protein</fullName>
    </submittedName>
</protein>
<sequence length="175" mass="19961">MLDHENYQDLRPSVCRKADRKDLCWPQPRRRSSTTSLRTFPFDDSPSEQCKRRLLGPETARRSSRQPHPLPDPAQQHQFSQRLVRRNFPRETPLLVPLADPSRAINASTLARSTAQSSTNSSDVFPTQSAWQPPKLPRPPKLTPQAPEKPARAICRIKRSQEGAETRSLGHRSRV</sequence>
<gene>
    <name evidence="2" type="ORF">CPLU01_08392</name>
</gene>
<evidence type="ECO:0000313" key="3">
    <source>
        <dbReference type="Proteomes" id="UP000654918"/>
    </source>
</evidence>
<organism evidence="2 3">
    <name type="scientific">Colletotrichum plurivorum</name>
    <dbReference type="NCBI Taxonomy" id="2175906"/>
    <lineage>
        <taxon>Eukaryota</taxon>
        <taxon>Fungi</taxon>
        <taxon>Dikarya</taxon>
        <taxon>Ascomycota</taxon>
        <taxon>Pezizomycotina</taxon>
        <taxon>Sordariomycetes</taxon>
        <taxon>Hypocreomycetidae</taxon>
        <taxon>Glomerellales</taxon>
        <taxon>Glomerellaceae</taxon>
        <taxon>Colletotrichum</taxon>
        <taxon>Colletotrichum orchidearum species complex</taxon>
    </lineage>
</organism>